<dbReference type="EMBL" id="QWIK01000003">
    <property type="protein sequence ID" value="RMY16786.1"/>
    <property type="molecule type" value="Genomic_DNA"/>
</dbReference>
<dbReference type="GO" id="GO:0005789">
    <property type="term" value="C:endoplasmic reticulum membrane"/>
    <property type="evidence" value="ECO:0007669"/>
    <property type="project" value="UniProtKB-SubCell"/>
</dbReference>
<comment type="pathway">
    <text evidence="3 12">Protein modification; protein glycosylation.</text>
</comment>
<comment type="catalytic activity">
    <reaction evidence="10 12">
        <text>a beta-D-Man-(1-&gt;4)-beta-D-GlcNAc-(1-&gt;4)-alpha-D-GlcNAc-diphospho-di-trans,poly-cis-dolichol + GDP-alpha-D-mannose = an alpha-D-Man-(1-&gt;3)-beta-D-Man-(1-&gt;4)-beta-D-GlcNAc-(1-&gt;4)-alpha-D-GlcNAc-diphospho-di-trans,poly-cis-dolichol + GDP + H(+)</text>
        <dbReference type="Rhea" id="RHEA:29515"/>
        <dbReference type="Rhea" id="RHEA-COMP:19511"/>
        <dbReference type="Rhea" id="RHEA-COMP:19513"/>
        <dbReference type="ChEBI" id="CHEBI:15378"/>
        <dbReference type="ChEBI" id="CHEBI:57527"/>
        <dbReference type="ChEBI" id="CHEBI:58189"/>
        <dbReference type="ChEBI" id="CHEBI:58472"/>
        <dbReference type="ChEBI" id="CHEBI:132510"/>
        <dbReference type="EC" id="2.4.1.132"/>
    </reaction>
    <physiologicalReaction direction="left-to-right" evidence="10 12">
        <dbReference type="Rhea" id="RHEA:29516"/>
    </physiologicalReaction>
</comment>
<dbReference type="Gene3D" id="3.40.50.2000">
    <property type="entry name" value="Glycogen Phosphorylase B"/>
    <property type="match status" value="2"/>
</dbReference>
<evidence type="ECO:0000256" key="4">
    <source>
        <dbReference type="ARBA" id="ARBA00022676"/>
    </source>
</evidence>
<evidence type="ECO:0000256" key="2">
    <source>
        <dbReference type="ARBA" id="ARBA00004586"/>
    </source>
</evidence>
<feature type="compositionally biased region" description="Low complexity" evidence="13">
    <location>
        <begin position="1"/>
        <end position="34"/>
    </location>
</feature>
<evidence type="ECO:0000256" key="5">
    <source>
        <dbReference type="ARBA" id="ARBA00022679"/>
    </source>
</evidence>
<evidence type="ECO:0000256" key="12">
    <source>
        <dbReference type="RuleBase" id="RU367136"/>
    </source>
</evidence>
<keyword evidence="7 12" id="KW-0256">Endoplasmic reticulum</keyword>
<dbReference type="Pfam" id="PF00534">
    <property type="entry name" value="Glycos_transf_1"/>
    <property type="match status" value="2"/>
</dbReference>
<evidence type="ECO:0000256" key="10">
    <source>
        <dbReference type="ARBA" id="ARBA00045103"/>
    </source>
</evidence>
<name>A0A3M6ZND2_HORWE</name>
<keyword evidence="4 12" id="KW-0328">Glycosyltransferase</keyword>
<evidence type="ECO:0000313" key="17">
    <source>
        <dbReference type="Proteomes" id="UP000282582"/>
    </source>
</evidence>
<dbReference type="AlphaFoldDB" id="A0A3M6ZND2"/>
<evidence type="ECO:0000256" key="6">
    <source>
        <dbReference type="ARBA" id="ARBA00022692"/>
    </source>
</evidence>
<dbReference type="EC" id="2.4.1.257" evidence="12"/>
<dbReference type="EC" id="2.4.1.132" evidence="12"/>
<dbReference type="UniPathway" id="UPA00378"/>
<feature type="domain" description="Glycosyl transferase family 1" evidence="14">
    <location>
        <begin position="486"/>
        <end position="557"/>
    </location>
</feature>
<feature type="compositionally biased region" description="Low complexity" evidence="13">
    <location>
        <begin position="44"/>
        <end position="97"/>
    </location>
</feature>
<keyword evidence="6 12" id="KW-0812">Transmembrane</keyword>
<dbReference type="PANTHER" id="PTHR45918:SF1">
    <property type="entry name" value="ALPHA-1,3_1,6-MANNOSYLTRANSFERASE ALG2"/>
    <property type="match status" value="1"/>
</dbReference>
<feature type="domain" description="Glycosyltransferase subfamily 4-like N-terminal" evidence="15">
    <location>
        <begin position="197"/>
        <end position="388"/>
    </location>
</feature>
<evidence type="ECO:0000256" key="11">
    <source>
        <dbReference type="ARBA" id="ARBA00045104"/>
    </source>
</evidence>
<dbReference type="Pfam" id="PF13439">
    <property type="entry name" value="Glyco_transf_4"/>
    <property type="match status" value="1"/>
</dbReference>
<comment type="catalytic activity">
    <reaction evidence="11 12">
        <text>an alpha-D-Man-(1-&gt;3)-beta-D-Man-(1-&gt;4)-beta-D-GlcNAc-(1-&gt;4)-alpha-D-GlcNAc-diphospho-di-trans,poly-cis-dolichol + GDP-alpha-D-mannose = an alpha-D-Man-(1-&gt;3)-[alpha-D-Man-(1-&gt;6)]-beta-D-Man-(1-&gt;4)-beta-D-GlcNAc-(1-&gt;4)-alpha-D-GlcNAc-diphospho-di-trans,poly-cis-dolichol + GDP + H(+)</text>
        <dbReference type="Rhea" id="RHEA:29519"/>
        <dbReference type="Rhea" id="RHEA-COMP:19513"/>
        <dbReference type="Rhea" id="RHEA-COMP:19515"/>
        <dbReference type="ChEBI" id="CHEBI:15378"/>
        <dbReference type="ChEBI" id="CHEBI:57527"/>
        <dbReference type="ChEBI" id="CHEBI:58189"/>
        <dbReference type="ChEBI" id="CHEBI:132510"/>
        <dbReference type="ChEBI" id="CHEBI:132511"/>
        <dbReference type="EC" id="2.4.1.257"/>
    </reaction>
    <physiologicalReaction direction="left-to-right" evidence="11 12">
        <dbReference type="Rhea" id="RHEA:29520"/>
    </physiologicalReaction>
</comment>
<evidence type="ECO:0000256" key="3">
    <source>
        <dbReference type="ARBA" id="ARBA00004922"/>
    </source>
</evidence>
<keyword evidence="8 12" id="KW-1133">Transmembrane helix</keyword>
<comment type="caution">
    <text evidence="16">The sequence shown here is derived from an EMBL/GenBank/DDBJ whole genome shotgun (WGS) entry which is preliminary data.</text>
</comment>
<dbReference type="Proteomes" id="UP000282582">
    <property type="component" value="Unassembled WGS sequence"/>
</dbReference>
<reference evidence="16 17" key="1">
    <citation type="journal article" date="2018" name="BMC Genomics">
        <title>Genomic evidence for intraspecific hybridization in a clonal and extremely halotolerant yeast.</title>
        <authorList>
            <person name="Gostincar C."/>
            <person name="Stajich J.E."/>
            <person name="Zupancic J."/>
            <person name="Zalar P."/>
            <person name="Gunde-Cimerman N."/>
        </authorList>
    </citation>
    <scope>NUCLEOTIDE SEQUENCE [LARGE SCALE GENOMIC DNA]</scope>
    <source>
        <strain evidence="16 17">EXF-6654</strain>
    </source>
</reference>
<dbReference type="InterPro" id="IPR027054">
    <property type="entry name" value="ALG2"/>
</dbReference>
<evidence type="ECO:0000256" key="1">
    <source>
        <dbReference type="ARBA" id="ARBA00003142"/>
    </source>
</evidence>
<feature type="region of interest" description="Disordered" evidence="13">
    <location>
        <begin position="1"/>
        <end position="100"/>
    </location>
</feature>
<evidence type="ECO:0000256" key="8">
    <source>
        <dbReference type="ARBA" id="ARBA00022989"/>
    </source>
</evidence>
<evidence type="ECO:0000259" key="14">
    <source>
        <dbReference type="Pfam" id="PF00534"/>
    </source>
</evidence>
<dbReference type="CDD" id="cd03805">
    <property type="entry name" value="GT4_ALG2-like"/>
    <property type="match status" value="1"/>
</dbReference>
<dbReference type="GO" id="GO:0102704">
    <property type="term" value="F:GDP-Man:Man(2)GlcNAc(2)-PP-Dol alpha-1,6-mannosyltransferase activity"/>
    <property type="evidence" value="ECO:0007669"/>
    <property type="project" value="UniProtKB-UniRule"/>
</dbReference>
<accession>A0A3M6ZND2</accession>
<evidence type="ECO:0000256" key="13">
    <source>
        <dbReference type="SAM" id="MobiDB-lite"/>
    </source>
</evidence>
<dbReference type="InterPro" id="IPR001296">
    <property type="entry name" value="Glyco_trans_1"/>
</dbReference>
<gene>
    <name evidence="16" type="ORF">D0868_00138</name>
</gene>
<comment type="similarity">
    <text evidence="12">Belongs to the glycosyltransferase group 1 family.</text>
</comment>
<feature type="domain" description="Glycosyl transferase family 1" evidence="14">
    <location>
        <begin position="395"/>
        <end position="469"/>
    </location>
</feature>
<evidence type="ECO:0000256" key="7">
    <source>
        <dbReference type="ARBA" id="ARBA00022824"/>
    </source>
</evidence>
<comment type="function">
    <text evidence="1 12">Mannosylates Man(2)GlcNAc(2)-dolichol diphosphate and Man(1)GlcNAc(2)-dolichol diphosphate to form Man(3)GlcNAc(2)-dolichol diphosphate.</text>
</comment>
<comment type="subcellular location">
    <subcellularLocation>
        <location evidence="2 12">Endoplasmic reticulum membrane</location>
    </subcellularLocation>
</comment>
<keyword evidence="9 12" id="KW-0472">Membrane</keyword>
<dbReference type="GO" id="GO:0004378">
    <property type="term" value="F:GDP-Man:Man(1)GlcNAc(2)-PP-Dol alpha-1,3-mannosyltransferase activity"/>
    <property type="evidence" value="ECO:0007669"/>
    <property type="project" value="UniProtKB-UniRule"/>
</dbReference>
<organism evidence="16 17">
    <name type="scientific">Hortaea werneckii</name>
    <name type="common">Black yeast</name>
    <name type="synonym">Cladosporium werneckii</name>
    <dbReference type="NCBI Taxonomy" id="91943"/>
    <lineage>
        <taxon>Eukaryota</taxon>
        <taxon>Fungi</taxon>
        <taxon>Dikarya</taxon>
        <taxon>Ascomycota</taxon>
        <taxon>Pezizomycotina</taxon>
        <taxon>Dothideomycetes</taxon>
        <taxon>Dothideomycetidae</taxon>
        <taxon>Mycosphaerellales</taxon>
        <taxon>Teratosphaeriaceae</taxon>
        <taxon>Hortaea</taxon>
    </lineage>
</organism>
<evidence type="ECO:0000259" key="15">
    <source>
        <dbReference type="Pfam" id="PF13439"/>
    </source>
</evidence>
<protein>
    <recommendedName>
        <fullName evidence="12">Alpha-1,3/1,6-mannosyltransferase ALG2</fullName>
        <ecNumber evidence="12">2.4.1.132</ecNumber>
        <ecNumber evidence="12">2.4.1.257</ecNumber>
    </recommendedName>
    <alternativeName>
        <fullName evidence="12">GDP-Man:Man(1)GlcNAc(2)-PP-Dol alpha-1,3-mannosyltransferase</fullName>
    </alternativeName>
</protein>
<dbReference type="SUPFAM" id="SSF53756">
    <property type="entry name" value="UDP-Glycosyltransferase/glycogen phosphorylase"/>
    <property type="match status" value="1"/>
</dbReference>
<sequence length="678" mass="74101">MSFQDPSVSTTPPSRHHPSSPLSNPTPGSSSRPSQSPPPFENDSSTTKTTSTTPSPQQRNPSNHESSASNNNSPRNTCTSSSSSSSSPSTSNPSTSRNPHEQTYFLDRETREFPDPVRAGFRHGAVTPDAVGRVAVESRGVGAAGGLCGAGGTDDRSIPSPNVQYYCRNFPSGKAAGMAEKAKTKRNIVFVHPDLGIGGAERLVIDAAVGLQNAGHKVTILTSYRDTNHCFEEARDGTLDVRVRGDTLCPPTIFGRLAILCAILRQLHLVLITALFSSELAQLAPDVIFVDQLSICIPFFRVLYPKAKVLFYGHYPDRLLAQEGKNVGERLLKWFYRVPFDALEGWSTGCADSVVVNSKFTRAVFKRTFRSMRIRELKVVYPCVDTDQEQKEKPSNEPLWADRKVLLSINRFERKKNLDLAINAYAGLSLEERSQSLLVIAGGYDPRSNENAAYHKELQHLADFLKIPHSTFRGADFTPTAVPKETSILFLLSIPNPLKTSLLHTSSLLIYTPTNEHFGIVPIEAMLARLPVLATNTGGPLETIYDGRTGWLRSPAEPKIIPDWTPILRKPLIPSSQNSLREMGEAGRTRVLAEFSLHTLTRELDTEISRLCEGKTGLGMDGNARPEVLPDWFQAMAVVLTLSGLAGALVAGLMVWLASKDRSLGPGAAGDVRRAMYG</sequence>
<keyword evidence="5 12" id="KW-0808">Transferase</keyword>
<evidence type="ECO:0000313" key="16">
    <source>
        <dbReference type="EMBL" id="RMY16786.1"/>
    </source>
</evidence>
<evidence type="ECO:0000256" key="9">
    <source>
        <dbReference type="ARBA" id="ARBA00023136"/>
    </source>
</evidence>
<proteinExistence type="inferred from homology"/>
<dbReference type="InterPro" id="IPR028098">
    <property type="entry name" value="Glyco_trans_4-like_N"/>
</dbReference>
<dbReference type="PANTHER" id="PTHR45918">
    <property type="entry name" value="ALPHA-1,3/1,6-MANNOSYLTRANSFERASE ALG2"/>
    <property type="match status" value="1"/>
</dbReference>
<feature type="transmembrane region" description="Helical" evidence="12">
    <location>
        <begin position="632"/>
        <end position="657"/>
    </location>
</feature>